<dbReference type="Gene3D" id="3.30.460.80">
    <property type="entry name" value="NADH:ubiquinone oxidoreductase, 30kDa subunit"/>
    <property type="match status" value="1"/>
</dbReference>
<keyword evidence="2 3" id="KW-0813">Transport</keyword>
<evidence type="ECO:0000256" key="2">
    <source>
        <dbReference type="ARBA" id="ARBA00022448"/>
    </source>
</evidence>
<comment type="catalytic activity">
    <reaction evidence="3">
        <text>a quinone + NADH + 5 H(+)(in) = a quinol + NAD(+) + 4 H(+)(out)</text>
        <dbReference type="Rhea" id="RHEA:57888"/>
        <dbReference type="ChEBI" id="CHEBI:15378"/>
        <dbReference type="ChEBI" id="CHEBI:24646"/>
        <dbReference type="ChEBI" id="CHEBI:57540"/>
        <dbReference type="ChEBI" id="CHEBI:57945"/>
        <dbReference type="ChEBI" id="CHEBI:132124"/>
    </reaction>
</comment>
<keyword evidence="3" id="KW-1003">Cell membrane</keyword>
<dbReference type="InterPro" id="IPR010218">
    <property type="entry name" value="NADH_DH_suC"/>
</dbReference>
<sequence>MSPLGPVESSIVAILKARFAGAYRSEQLFRGQLSVRLDTSAFPDVLRLLRTDPHLLYEYLTDITAVDRHTHREPGEPRFEVVYILYSPTLSRRILVKTWVEEGGSVPTATTVWRGANFMEREVYDMFGVIFSGHPNLERILTPEGWLGHPLRKDFPTQSAQFPVVEG</sequence>
<dbReference type="Pfam" id="PF00329">
    <property type="entry name" value="Complex1_30kDa"/>
    <property type="match status" value="1"/>
</dbReference>
<dbReference type="EC" id="7.1.1.-" evidence="3"/>
<protein>
    <recommendedName>
        <fullName evidence="3">NADH-quinone oxidoreductase subunit C</fullName>
        <ecNumber evidence="3">7.1.1.-</ecNumber>
    </recommendedName>
    <alternativeName>
        <fullName evidence="3">NADH dehydrogenase I subunit C</fullName>
    </alternativeName>
    <alternativeName>
        <fullName evidence="3">NDH-1 subunit C</fullName>
    </alternativeName>
</protein>
<comment type="subunit">
    <text evidence="3">NDH-1 is composed of 14 different subunits. Subunits NuoB, C, D, E, F, and G constitute the peripheral sector of the complex.</text>
</comment>
<evidence type="ECO:0000313" key="6">
    <source>
        <dbReference type="Proteomes" id="UP000316852"/>
    </source>
</evidence>
<comment type="function">
    <text evidence="3">NDH-1 shuttles electrons from NADH, via FMN and iron-sulfur (Fe-S) centers, to quinones in the respiratory chain. The immediate electron acceptor for the enzyme in this species is believed to be ubiquinone. Couples the redox reaction to proton translocation (for every two electrons transferred, four hydrogen ions are translocated across the cytoplasmic membrane), and thus conserves the redox energy in a proton gradient.</text>
</comment>
<dbReference type="PANTHER" id="PTHR10884:SF14">
    <property type="entry name" value="NADH DEHYDROGENASE [UBIQUINONE] IRON-SULFUR PROTEIN 3, MITOCHONDRIAL"/>
    <property type="match status" value="1"/>
</dbReference>
<accession>A0A538TA80</accession>
<dbReference type="NCBIfam" id="TIGR01961">
    <property type="entry name" value="NuoC_fam"/>
    <property type="match status" value="1"/>
</dbReference>
<dbReference type="PANTHER" id="PTHR10884">
    <property type="entry name" value="NADH DEHYDROGENASE UBIQUINONE IRON-SULFUR PROTEIN 3"/>
    <property type="match status" value="1"/>
</dbReference>
<feature type="domain" description="NADH:ubiquinone oxidoreductase 30kDa subunit" evidence="4">
    <location>
        <begin position="36"/>
        <end position="159"/>
    </location>
</feature>
<evidence type="ECO:0000313" key="5">
    <source>
        <dbReference type="EMBL" id="TMQ60487.1"/>
    </source>
</evidence>
<gene>
    <name evidence="3" type="primary">nuoC</name>
    <name evidence="5" type="ORF">E6K76_01985</name>
</gene>
<dbReference type="InterPro" id="IPR001268">
    <property type="entry name" value="NADH_UbQ_OxRdtase_30kDa_su"/>
</dbReference>
<dbReference type="AlphaFoldDB" id="A0A538TA80"/>
<name>A0A538TA80_UNCEI</name>
<keyword evidence="3" id="KW-1278">Translocase</keyword>
<dbReference type="GO" id="GO:0050136">
    <property type="term" value="F:NADH dehydrogenase (quinone) (non-electrogenic) activity"/>
    <property type="evidence" value="ECO:0007669"/>
    <property type="project" value="UniProtKB-UniRule"/>
</dbReference>
<keyword evidence="3" id="KW-0520">NAD</keyword>
<dbReference type="GO" id="GO:0005886">
    <property type="term" value="C:plasma membrane"/>
    <property type="evidence" value="ECO:0007669"/>
    <property type="project" value="UniProtKB-SubCell"/>
</dbReference>
<keyword evidence="3" id="KW-0874">Quinone</keyword>
<evidence type="ECO:0000256" key="3">
    <source>
        <dbReference type="HAMAP-Rule" id="MF_01357"/>
    </source>
</evidence>
<comment type="similarity">
    <text evidence="1 3">Belongs to the complex I 30 kDa subunit family.</text>
</comment>
<dbReference type="GO" id="GO:0048038">
    <property type="term" value="F:quinone binding"/>
    <property type="evidence" value="ECO:0007669"/>
    <property type="project" value="UniProtKB-KW"/>
</dbReference>
<dbReference type="InterPro" id="IPR037232">
    <property type="entry name" value="NADH_quin_OxRdtase_su_C/D-like"/>
</dbReference>
<dbReference type="HAMAP" id="MF_01357">
    <property type="entry name" value="NDH1_NuoC"/>
    <property type="match status" value="1"/>
</dbReference>
<dbReference type="SUPFAM" id="SSF143243">
    <property type="entry name" value="Nqo5-like"/>
    <property type="match status" value="1"/>
</dbReference>
<dbReference type="GO" id="GO:0008137">
    <property type="term" value="F:NADH dehydrogenase (ubiquinone) activity"/>
    <property type="evidence" value="ECO:0007669"/>
    <property type="project" value="InterPro"/>
</dbReference>
<keyword evidence="3" id="KW-0472">Membrane</keyword>
<keyword evidence="3" id="KW-0830">Ubiquinone</keyword>
<reference evidence="5 6" key="1">
    <citation type="journal article" date="2019" name="Nat. Microbiol.">
        <title>Mediterranean grassland soil C-N compound turnover is dependent on rainfall and depth, and is mediated by genomically divergent microorganisms.</title>
        <authorList>
            <person name="Diamond S."/>
            <person name="Andeer P.F."/>
            <person name="Li Z."/>
            <person name="Crits-Christoph A."/>
            <person name="Burstein D."/>
            <person name="Anantharaman K."/>
            <person name="Lane K.R."/>
            <person name="Thomas B.C."/>
            <person name="Pan C."/>
            <person name="Northen T.R."/>
            <person name="Banfield J.F."/>
        </authorList>
    </citation>
    <scope>NUCLEOTIDE SEQUENCE [LARGE SCALE GENOMIC DNA]</scope>
    <source>
        <strain evidence="5">WS_6</strain>
    </source>
</reference>
<proteinExistence type="inferred from homology"/>
<dbReference type="EMBL" id="VBOW01000014">
    <property type="protein sequence ID" value="TMQ60487.1"/>
    <property type="molecule type" value="Genomic_DNA"/>
</dbReference>
<organism evidence="5 6">
    <name type="scientific">Eiseniibacteriota bacterium</name>
    <dbReference type="NCBI Taxonomy" id="2212470"/>
    <lineage>
        <taxon>Bacteria</taxon>
        <taxon>Candidatus Eiseniibacteriota</taxon>
    </lineage>
</organism>
<comment type="caution">
    <text evidence="5">The sequence shown here is derived from an EMBL/GenBank/DDBJ whole genome shotgun (WGS) entry which is preliminary data.</text>
</comment>
<dbReference type="Proteomes" id="UP000316852">
    <property type="component" value="Unassembled WGS sequence"/>
</dbReference>
<comment type="subcellular location">
    <subcellularLocation>
        <location evidence="3">Cell membrane</location>
        <topology evidence="3">Peripheral membrane protein</topology>
        <orientation evidence="3">Cytoplasmic side</orientation>
    </subcellularLocation>
</comment>
<evidence type="ECO:0000256" key="1">
    <source>
        <dbReference type="ARBA" id="ARBA00007569"/>
    </source>
</evidence>
<evidence type="ECO:0000259" key="4">
    <source>
        <dbReference type="Pfam" id="PF00329"/>
    </source>
</evidence>